<evidence type="ECO:0000313" key="2">
    <source>
        <dbReference type="Proteomes" id="UP000054783"/>
    </source>
</evidence>
<reference evidence="1 2" key="1">
    <citation type="submission" date="2015-01" db="EMBL/GenBank/DDBJ databases">
        <title>Evolution of Trichinella species and genotypes.</title>
        <authorList>
            <person name="Korhonen P.K."/>
            <person name="Edoardo P."/>
            <person name="Giuseppe L.R."/>
            <person name="Gasser R.B."/>
        </authorList>
    </citation>
    <scope>NUCLEOTIDE SEQUENCE [LARGE SCALE GENOMIC DNA]</scope>
    <source>
        <strain evidence="1">ISS2496</strain>
    </source>
</reference>
<protein>
    <submittedName>
        <fullName evidence="1">Uncharacterized protein</fullName>
    </submittedName>
</protein>
<dbReference type="Proteomes" id="UP000054783">
    <property type="component" value="Unassembled WGS sequence"/>
</dbReference>
<dbReference type="AlphaFoldDB" id="A0A0V0Z716"/>
<comment type="caution">
    <text evidence="1">The sequence shown here is derived from an EMBL/GenBank/DDBJ whole genome shotgun (WGS) entry which is preliminary data.</text>
</comment>
<proteinExistence type="predicted"/>
<sequence>MQNHQLKGGIKLALASDTSTLQETDPRRKSPRISRFSLFLCFDKIAFTNSSDVTKDAKISDKVLCYTFIKLLEQSRILSNWRKQALNDHSRRNGLLRWDFKVHIRSRSSSTPIRHLSLYRPQGVDIDHFGYPCFRCSMSQEKQLIVSAVVKLKHVFEMLSSSIELLISVMLKSKAIHDIIHSNK</sequence>
<evidence type="ECO:0000313" key="1">
    <source>
        <dbReference type="EMBL" id="KRY08115.1"/>
    </source>
</evidence>
<organism evidence="1 2">
    <name type="scientific">Trichinella patagoniensis</name>
    <dbReference type="NCBI Taxonomy" id="990121"/>
    <lineage>
        <taxon>Eukaryota</taxon>
        <taxon>Metazoa</taxon>
        <taxon>Ecdysozoa</taxon>
        <taxon>Nematoda</taxon>
        <taxon>Enoplea</taxon>
        <taxon>Dorylaimia</taxon>
        <taxon>Trichinellida</taxon>
        <taxon>Trichinellidae</taxon>
        <taxon>Trichinella</taxon>
    </lineage>
</organism>
<gene>
    <name evidence="1" type="ORF">T12_11833</name>
</gene>
<dbReference type="EMBL" id="JYDQ01000363">
    <property type="protein sequence ID" value="KRY08115.1"/>
    <property type="molecule type" value="Genomic_DNA"/>
</dbReference>
<name>A0A0V0Z716_9BILA</name>
<accession>A0A0V0Z716</accession>
<keyword evidence="2" id="KW-1185">Reference proteome</keyword>